<reference evidence="2 3" key="1">
    <citation type="submission" date="2023-07" db="EMBL/GenBank/DDBJ databases">
        <title>Comparative genomics of wheat-associated soil bacteria to identify genetic determinants of phenazine resistance.</title>
        <authorList>
            <person name="Mouncey N."/>
        </authorList>
    </citation>
    <scope>NUCLEOTIDE SEQUENCE [LARGE SCALE GENOMIC DNA]</scope>
    <source>
        <strain evidence="2 3">W4I19-2</strain>
    </source>
</reference>
<comment type="caution">
    <text evidence="2">The sequence shown here is derived from an EMBL/GenBank/DDBJ whole genome shotgun (WGS) entry which is preliminary data.</text>
</comment>
<proteinExistence type="predicted"/>
<gene>
    <name evidence="2" type="ORF">QFZ56_008050</name>
</gene>
<feature type="region of interest" description="Disordered" evidence="1">
    <location>
        <begin position="27"/>
        <end position="51"/>
    </location>
</feature>
<keyword evidence="3" id="KW-1185">Reference proteome</keyword>
<evidence type="ECO:0000313" key="2">
    <source>
        <dbReference type="EMBL" id="MDQ0689004.1"/>
    </source>
</evidence>
<dbReference type="Proteomes" id="UP001243364">
    <property type="component" value="Unassembled WGS sequence"/>
</dbReference>
<dbReference type="EMBL" id="JAUSYA010000002">
    <property type="protein sequence ID" value="MDQ0689004.1"/>
    <property type="molecule type" value="Genomic_DNA"/>
</dbReference>
<name>A0ABU0QEA4_STRAH</name>
<feature type="compositionally biased region" description="Basic and acidic residues" evidence="1">
    <location>
        <begin position="27"/>
        <end position="38"/>
    </location>
</feature>
<sequence>TANAANHQKAFNLTQVTIGPFHQSRTEAAARSRFDAFDPPRGATGDSMIKG</sequence>
<evidence type="ECO:0000313" key="3">
    <source>
        <dbReference type="Proteomes" id="UP001243364"/>
    </source>
</evidence>
<feature type="non-terminal residue" evidence="2">
    <location>
        <position position="1"/>
    </location>
</feature>
<protein>
    <submittedName>
        <fullName evidence="2">Uncharacterized protein</fullName>
    </submittedName>
</protein>
<accession>A0ABU0QEA4</accession>
<evidence type="ECO:0000256" key="1">
    <source>
        <dbReference type="SAM" id="MobiDB-lite"/>
    </source>
</evidence>
<organism evidence="2 3">
    <name type="scientific">Streptomyces achromogenes</name>
    <dbReference type="NCBI Taxonomy" id="67255"/>
    <lineage>
        <taxon>Bacteria</taxon>
        <taxon>Bacillati</taxon>
        <taxon>Actinomycetota</taxon>
        <taxon>Actinomycetes</taxon>
        <taxon>Kitasatosporales</taxon>
        <taxon>Streptomycetaceae</taxon>
        <taxon>Streptomyces</taxon>
    </lineage>
</organism>